<dbReference type="FunFam" id="3.40.50.300:FF:006136">
    <property type="entry name" value="Citrate synthase"/>
    <property type="match status" value="1"/>
</dbReference>
<dbReference type="Proteomes" id="UP001364617">
    <property type="component" value="Unassembled WGS sequence"/>
</dbReference>
<protein>
    <recommendedName>
        <fullName evidence="3">ABC transporter domain-containing protein</fullName>
    </recommendedName>
</protein>
<accession>A0AAN9D6P5</accession>
<dbReference type="PANTHER" id="PTHR24223:SF187">
    <property type="entry name" value="ATP-BINDING CASSETTE SUB-FAMILY C MEMBER 8"/>
    <property type="match status" value="1"/>
</dbReference>
<keyword evidence="5" id="KW-1185">Reference proteome</keyword>
<proteinExistence type="predicted"/>
<comment type="caution">
    <text evidence="4">The sequence shown here is derived from an EMBL/GenBank/DDBJ whole genome shotgun (WGS) entry which is preliminary data.</text>
</comment>
<dbReference type="PANTHER" id="PTHR24223">
    <property type="entry name" value="ATP-BINDING CASSETTE SUB-FAMILY C"/>
    <property type="match status" value="1"/>
</dbReference>
<dbReference type="SUPFAM" id="SSF52540">
    <property type="entry name" value="P-loop containing nucleoside triphosphate hydrolases"/>
    <property type="match status" value="1"/>
</dbReference>
<reference evidence="4 5" key="1">
    <citation type="submission" date="2024-02" db="EMBL/GenBank/DDBJ databases">
        <title>Chromosome-level genome assembly of the Eurasian Minnow (Phoxinus phoxinus).</title>
        <authorList>
            <person name="Oriowo T.O."/>
            <person name="Martin S."/>
            <person name="Stange M."/>
            <person name="Chrysostomakis Y."/>
            <person name="Brown T."/>
            <person name="Winkler S."/>
            <person name="Kukowka S."/>
            <person name="Myers E.W."/>
            <person name="Bohne A."/>
        </authorList>
    </citation>
    <scope>NUCLEOTIDE SEQUENCE [LARGE SCALE GENOMIC DNA]</scope>
    <source>
        <strain evidence="4">ZFMK-TIS-60720</strain>
        <tissue evidence="4">Whole Organism</tissue>
    </source>
</reference>
<sequence length="133" mass="14539">MLWEALEIAQLMPVVKALPGGLDAVVTEGGENFSQGQRQLFCLARAFVRKSSILIMDEATASIDMATESILQKVVMTAFADRTVVTIAHRVHTILGSDAVIVMKRGGIVEYDEPDVLLEQKDSVFSAFVRADK</sequence>
<dbReference type="InterPro" id="IPR027417">
    <property type="entry name" value="P-loop_NTPase"/>
</dbReference>
<dbReference type="GO" id="GO:0016020">
    <property type="term" value="C:membrane"/>
    <property type="evidence" value="ECO:0007669"/>
    <property type="project" value="TreeGrafter"/>
</dbReference>
<organism evidence="4 5">
    <name type="scientific">Phoxinus phoxinus</name>
    <name type="common">Eurasian minnow</name>
    <dbReference type="NCBI Taxonomy" id="58324"/>
    <lineage>
        <taxon>Eukaryota</taxon>
        <taxon>Metazoa</taxon>
        <taxon>Chordata</taxon>
        <taxon>Craniata</taxon>
        <taxon>Vertebrata</taxon>
        <taxon>Euteleostomi</taxon>
        <taxon>Actinopterygii</taxon>
        <taxon>Neopterygii</taxon>
        <taxon>Teleostei</taxon>
        <taxon>Ostariophysi</taxon>
        <taxon>Cypriniformes</taxon>
        <taxon>Leuciscidae</taxon>
        <taxon>Phoxininae</taxon>
        <taxon>Phoxinus</taxon>
    </lineage>
</organism>
<name>A0AAN9D6P5_9TELE</name>
<feature type="domain" description="ABC transporter" evidence="3">
    <location>
        <begin position="23"/>
        <end position="61"/>
    </location>
</feature>
<evidence type="ECO:0000256" key="2">
    <source>
        <dbReference type="ARBA" id="ARBA00022840"/>
    </source>
</evidence>
<evidence type="ECO:0000256" key="1">
    <source>
        <dbReference type="ARBA" id="ARBA00022741"/>
    </source>
</evidence>
<dbReference type="AlphaFoldDB" id="A0AAN9D6P5"/>
<evidence type="ECO:0000313" key="4">
    <source>
        <dbReference type="EMBL" id="KAK7160905.1"/>
    </source>
</evidence>
<dbReference type="Gene3D" id="3.40.50.300">
    <property type="entry name" value="P-loop containing nucleotide triphosphate hydrolases"/>
    <property type="match status" value="1"/>
</dbReference>
<evidence type="ECO:0000259" key="3">
    <source>
        <dbReference type="Pfam" id="PF00005"/>
    </source>
</evidence>
<dbReference type="InterPro" id="IPR050173">
    <property type="entry name" value="ABC_transporter_C-like"/>
</dbReference>
<keyword evidence="2" id="KW-0067">ATP-binding</keyword>
<dbReference type="Pfam" id="PF00005">
    <property type="entry name" value="ABC_tran"/>
    <property type="match status" value="1"/>
</dbReference>
<keyword evidence="1" id="KW-0547">Nucleotide-binding</keyword>
<dbReference type="InterPro" id="IPR003439">
    <property type="entry name" value="ABC_transporter-like_ATP-bd"/>
</dbReference>
<dbReference type="GO" id="GO:0016887">
    <property type="term" value="F:ATP hydrolysis activity"/>
    <property type="evidence" value="ECO:0007669"/>
    <property type="project" value="InterPro"/>
</dbReference>
<dbReference type="GO" id="GO:0005524">
    <property type="term" value="F:ATP binding"/>
    <property type="evidence" value="ECO:0007669"/>
    <property type="project" value="UniProtKB-KW"/>
</dbReference>
<gene>
    <name evidence="4" type="ORF">R3I93_008542</name>
</gene>
<evidence type="ECO:0000313" key="5">
    <source>
        <dbReference type="Proteomes" id="UP001364617"/>
    </source>
</evidence>
<dbReference type="GO" id="GO:0042626">
    <property type="term" value="F:ATPase-coupled transmembrane transporter activity"/>
    <property type="evidence" value="ECO:0007669"/>
    <property type="project" value="TreeGrafter"/>
</dbReference>
<dbReference type="EMBL" id="JAYKXH010000008">
    <property type="protein sequence ID" value="KAK7160905.1"/>
    <property type="molecule type" value="Genomic_DNA"/>
</dbReference>